<dbReference type="InterPro" id="IPR001810">
    <property type="entry name" value="F-box_dom"/>
</dbReference>
<dbReference type="PANTHER" id="PTHR44259">
    <property type="entry name" value="OS07G0183000 PROTEIN-RELATED"/>
    <property type="match status" value="1"/>
</dbReference>
<sequence length="630" mass="73674">MVQSKKNVNWSELCPELVQCVFELLSFTYLKRGRSVCSSWRTALRGCVPKGNQIPWLILLPQNDNNNENNNTSCVLFVPEDRDKTYKTRDLGAYFVKSSCVATYGSWLLMLDTLWNLYIINPLTGERIDLPTTDYAQYDQNLVACLWIDDISKDYLVACVMGYPVFTKKGNHSWRRISSRYGEGRYKQMVYEPTSQQLYVRRYYNYPVKVWSFSGDDPQQVSEDNYPPVEYAFWDFLSKDKELYLKEEEFYVREYVDSRLHIAVSTVSGQVLKVVNVLQKSKRWLFRVYMMHPVELNWEVVDSLGDEALILDMGITVVAEDIPGIKKNSIYFSGLDNGRTNPDHIFVFDLTTHEIEPLPQCVFSSVRFSDARWFFPGRSVCSSWRTALRGCLPKRTQIPWLILFPQNDNNNNNTSCVLFVPEDRDKTYKTRDLGADFVRSSCVATYGSWLLMLNTLWNLNILNPLTGERIDLPTTNYARDPPGTYYDIKPRDFVACLWVDDTSKDYLVVCDMHYPVFTKKGNHYWRRVSEVVGCIQMVYEHKSQNLYVNRYYNPIQVWSFSRDDPQQIFEDYPPTRHIHFGIFSLEESVDRRVYIAISTVSGQVLKVVNMLQNSKRRLFLLYKMHPVDLT</sequence>
<protein>
    <recommendedName>
        <fullName evidence="5">F-box domain-containing protein</fullName>
    </recommendedName>
</protein>
<evidence type="ECO:0000313" key="4">
    <source>
        <dbReference type="Proteomes" id="UP000823674"/>
    </source>
</evidence>
<reference evidence="3 4" key="1">
    <citation type="submission" date="2021-03" db="EMBL/GenBank/DDBJ databases">
        <authorList>
            <person name="King G.J."/>
            <person name="Bancroft I."/>
            <person name="Baten A."/>
            <person name="Bloomfield J."/>
            <person name="Borpatragohain P."/>
            <person name="He Z."/>
            <person name="Irish N."/>
            <person name="Irwin J."/>
            <person name="Liu K."/>
            <person name="Mauleon R.P."/>
            <person name="Moore J."/>
            <person name="Morris R."/>
            <person name="Ostergaard L."/>
            <person name="Wang B."/>
            <person name="Wells R."/>
        </authorList>
    </citation>
    <scope>NUCLEOTIDE SEQUENCE [LARGE SCALE GENOMIC DNA]</scope>
    <source>
        <strain evidence="3">R-o-18</strain>
        <tissue evidence="3">Leaf</tissue>
    </source>
</reference>
<dbReference type="Pfam" id="PF00646">
    <property type="entry name" value="F-box"/>
    <property type="match status" value="1"/>
</dbReference>
<dbReference type="InterPro" id="IPR050942">
    <property type="entry name" value="F-box_BR-signaling"/>
</dbReference>
<name>A0ABQ7MY82_BRACM</name>
<dbReference type="Pfam" id="PF03478">
    <property type="entry name" value="Beta-prop_KIB1-4"/>
    <property type="match status" value="2"/>
</dbReference>
<evidence type="ECO:0000259" key="1">
    <source>
        <dbReference type="Pfam" id="PF00646"/>
    </source>
</evidence>
<feature type="domain" description="KIB1-4 beta-propeller" evidence="2">
    <location>
        <begin position="79"/>
        <end position="349"/>
    </location>
</feature>
<evidence type="ECO:0008006" key="5">
    <source>
        <dbReference type="Google" id="ProtNLM"/>
    </source>
</evidence>
<dbReference type="Proteomes" id="UP000823674">
    <property type="component" value="Chromosome A03"/>
</dbReference>
<dbReference type="InterPro" id="IPR005174">
    <property type="entry name" value="KIB1-4_b-propeller"/>
</dbReference>
<organism evidence="3 4">
    <name type="scientific">Brassica rapa subsp. trilocularis</name>
    <dbReference type="NCBI Taxonomy" id="1813537"/>
    <lineage>
        <taxon>Eukaryota</taxon>
        <taxon>Viridiplantae</taxon>
        <taxon>Streptophyta</taxon>
        <taxon>Embryophyta</taxon>
        <taxon>Tracheophyta</taxon>
        <taxon>Spermatophyta</taxon>
        <taxon>Magnoliopsida</taxon>
        <taxon>eudicotyledons</taxon>
        <taxon>Gunneridae</taxon>
        <taxon>Pentapetalae</taxon>
        <taxon>rosids</taxon>
        <taxon>malvids</taxon>
        <taxon>Brassicales</taxon>
        <taxon>Brassicaceae</taxon>
        <taxon>Brassiceae</taxon>
        <taxon>Brassica</taxon>
    </lineage>
</organism>
<proteinExistence type="predicted"/>
<gene>
    <name evidence="3" type="primary">A03p012650.1_BraROA</name>
    <name evidence="3" type="ORF">IGI04_009769</name>
</gene>
<feature type="domain" description="KIB1-4 beta-propeller" evidence="2">
    <location>
        <begin position="421"/>
        <end position="626"/>
    </location>
</feature>
<evidence type="ECO:0000259" key="2">
    <source>
        <dbReference type="Pfam" id="PF03478"/>
    </source>
</evidence>
<dbReference type="EMBL" id="JADBGQ010000003">
    <property type="protein sequence ID" value="KAG5403650.1"/>
    <property type="molecule type" value="Genomic_DNA"/>
</dbReference>
<feature type="domain" description="F-box" evidence="1">
    <location>
        <begin position="10"/>
        <end position="47"/>
    </location>
</feature>
<dbReference type="PANTHER" id="PTHR44259:SF14">
    <property type="entry name" value="F-BOX DOMAIN-CONTAINING PROTEIN"/>
    <property type="match status" value="1"/>
</dbReference>
<evidence type="ECO:0000313" key="3">
    <source>
        <dbReference type="EMBL" id="KAG5403650.1"/>
    </source>
</evidence>
<accession>A0ABQ7MY82</accession>
<keyword evidence="4" id="KW-1185">Reference proteome</keyword>
<comment type="caution">
    <text evidence="3">The sequence shown here is derived from an EMBL/GenBank/DDBJ whole genome shotgun (WGS) entry which is preliminary data.</text>
</comment>